<feature type="region of interest" description="Disordered" evidence="1">
    <location>
        <begin position="52"/>
        <end position="80"/>
    </location>
</feature>
<feature type="region of interest" description="Disordered" evidence="1">
    <location>
        <begin position="1"/>
        <end position="29"/>
    </location>
</feature>
<gene>
    <name evidence="3" type="primary">LOC116657446</name>
</gene>
<accession>A0A8B8RBP8</accession>
<protein>
    <submittedName>
        <fullName evidence="3">Uncharacterized protein LOC116657446 isoform X1</fullName>
    </submittedName>
</protein>
<dbReference type="AlphaFoldDB" id="A0A8B8RBP8"/>
<reference evidence="3" key="1">
    <citation type="submission" date="2025-08" db="UniProtKB">
        <authorList>
            <consortium name="RefSeq"/>
        </authorList>
    </citation>
    <scope>IDENTIFICATION</scope>
    <source>
        <tissue evidence="3">Ear skin</tissue>
    </source>
</reference>
<evidence type="ECO:0000313" key="3">
    <source>
        <dbReference type="RefSeq" id="XP_032315402.1"/>
    </source>
</evidence>
<feature type="compositionally biased region" description="Basic residues" evidence="1">
    <location>
        <begin position="15"/>
        <end position="27"/>
    </location>
</feature>
<dbReference type="RefSeq" id="XP_032315402.1">
    <property type="nucleotide sequence ID" value="XM_032459511.1"/>
</dbReference>
<proteinExistence type="predicted"/>
<sequence length="223" mass="24905">MVRALDYYSQEASRRRAPSRRTRRARRPALSGKDCQWRRGWWEREHGCTWGLRGRSSGGGEPGRRDEKPGQAELLPAPCRAPPGLSLRPRLALTSAPEIPWKLRGRDTAKAGEAPAGLLPSMLCQGTSSALHHPPGHKELLLVLKVCLKRGQKKLLPQLWTVGPQYPRVPQLPLWIQQTVDGNYSKTNKQKNARNFQKAKLEFAGSGNLRRGVGQPLGCTWSL</sequence>
<keyword evidence="2" id="KW-1185">Reference proteome</keyword>
<dbReference type="GeneID" id="116657446"/>
<dbReference type="KEGG" id="cfr:116657446"/>
<evidence type="ECO:0000256" key="1">
    <source>
        <dbReference type="SAM" id="MobiDB-lite"/>
    </source>
</evidence>
<name>A0A8B8RBP8_CAMFR</name>
<dbReference type="Proteomes" id="UP000694856">
    <property type="component" value="Chromosome 18"/>
</dbReference>
<evidence type="ECO:0000313" key="2">
    <source>
        <dbReference type="Proteomes" id="UP000694856"/>
    </source>
</evidence>
<organism evidence="2 3">
    <name type="scientific">Camelus ferus</name>
    <name type="common">Wild bactrian camel</name>
    <name type="synonym">Camelus bactrianus ferus</name>
    <dbReference type="NCBI Taxonomy" id="419612"/>
    <lineage>
        <taxon>Eukaryota</taxon>
        <taxon>Metazoa</taxon>
        <taxon>Chordata</taxon>
        <taxon>Craniata</taxon>
        <taxon>Vertebrata</taxon>
        <taxon>Euteleostomi</taxon>
        <taxon>Mammalia</taxon>
        <taxon>Eutheria</taxon>
        <taxon>Laurasiatheria</taxon>
        <taxon>Artiodactyla</taxon>
        <taxon>Tylopoda</taxon>
        <taxon>Camelidae</taxon>
        <taxon>Camelus</taxon>
    </lineage>
</organism>